<accession>A0A5B0R3Y9</accession>
<gene>
    <name evidence="2" type="ORF">PGTUg99_010126</name>
</gene>
<feature type="compositionally biased region" description="Polar residues" evidence="1">
    <location>
        <begin position="43"/>
        <end position="62"/>
    </location>
</feature>
<feature type="compositionally biased region" description="Polar residues" evidence="1">
    <location>
        <begin position="20"/>
        <end position="36"/>
    </location>
</feature>
<dbReference type="Proteomes" id="UP000325313">
    <property type="component" value="Unassembled WGS sequence"/>
</dbReference>
<reference evidence="2 3" key="1">
    <citation type="submission" date="2019-05" db="EMBL/GenBank/DDBJ databases">
        <title>Emergence of the Ug99 lineage of the wheat stem rust pathogen through somatic hybridization.</title>
        <authorList>
            <person name="Li F."/>
            <person name="Upadhyaya N.M."/>
            <person name="Sperschneider J."/>
            <person name="Matny O."/>
            <person name="Nguyen-Phuc H."/>
            <person name="Mago R."/>
            <person name="Raley C."/>
            <person name="Miller M.E."/>
            <person name="Silverstein K.A.T."/>
            <person name="Henningsen E."/>
            <person name="Hirsch C.D."/>
            <person name="Visser B."/>
            <person name="Pretorius Z.A."/>
            <person name="Steffenson B.J."/>
            <person name="Schwessinger B."/>
            <person name="Dodds P.N."/>
            <person name="Figueroa M."/>
        </authorList>
    </citation>
    <scope>NUCLEOTIDE SEQUENCE [LARGE SCALE GENOMIC DNA]</scope>
    <source>
        <strain evidence="2 3">Ug99</strain>
    </source>
</reference>
<dbReference type="EMBL" id="VDEP01000244">
    <property type="protein sequence ID" value="KAA1120391.1"/>
    <property type="molecule type" value="Genomic_DNA"/>
</dbReference>
<organism evidence="2 3">
    <name type="scientific">Puccinia graminis f. sp. tritici</name>
    <dbReference type="NCBI Taxonomy" id="56615"/>
    <lineage>
        <taxon>Eukaryota</taxon>
        <taxon>Fungi</taxon>
        <taxon>Dikarya</taxon>
        <taxon>Basidiomycota</taxon>
        <taxon>Pucciniomycotina</taxon>
        <taxon>Pucciniomycetes</taxon>
        <taxon>Pucciniales</taxon>
        <taxon>Pucciniaceae</taxon>
        <taxon>Puccinia</taxon>
    </lineage>
</organism>
<feature type="region of interest" description="Disordered" evidence="1">
    <location>
        <begin position="1"/>
        <end position="62"/>
    </location>
</feature>
<evidence type="ECO:0000313" key="2">
    <source>
        <dbReference type="EMBL" id="KAA1120391.1"/>
    </source>
</evidence>
<sequence>MDTTRDTSETLFDFDVSEGLLNTTKDGQQTAEAQTGEQRDTTHMNSPRNNRYNTNLQPSTLL</sequence>
<comment type="caution">
    <text evidence="2">The sequence shown here is derived from an EMBL/GenBank/DDBJ whole genome shotgun (WGS) entry which is preliminary data.</text>
</comment>
<dbReference type="AlphaFoldDB" id="A0A5B0R3Y9"/>
<name>A0A5B0R3Y9_PUCGR</name>
<evidence type="ECO:0000256" key="1">
    <source>
        <dbReference type="SAM" id="MobiDB-lite"/>
    </source>
</evidence>
<evidence type="ECO:0000313" key="3">
    <source>
        <dbReference type="Proteomes" id="UP000325313"/>
    </source>
</evidence>
<protein>
    <submittedName>
        <fullName evidence="2">Uncharacterized protein</fullName>
    </submittedName>
</protein>
<proteinExistence type="predicted"/>